<dbReference type="AlphaFoldDB" id="A0A5J4W348"/>
<dbReference type="Gene3D" id="1.25.10.10">
    <property type="entry name" value="Leucine-rich Repeat Variant"/>
    <property type="match status" value="1"/>
</dbReference>
<dbReference type="Proteomes" id="UP000324800">
    <property type="component" value="Unassembled WGS sequence"/>
</dbReference>
<name>A0A5J4W348_9EUKA</name>
<proteinExistence type="predicted"/>
<evidence type="ECO:0000313" key="2">
    <source>
        <dbReference type="EMBL" id="KAA6388913.1"/>
    </source>
</evidence>
<evidence type="ECO:0000313" key="3">
    <source>
        <dbReference type="Proteomes" id="UP000324800"/>
    </source>
</evidence>
<gene>
    <name evidence="2" type="ORF">EZS28_015559</name>
</gene>
<comment type="caution">
    <text evidence="2">The sequence shown here is derived from an EMBL/GenBank/DDBJ whole genome shotgun (WGS) entry which is preliminary data.</text>
</comment>
<feature type="region of interest" description="Disordered" evidence="1">
    <location>
        <begin position="1"/>
        <end position="23"/>
    </location>
</feature>
<dbReference type="SUPFAM" id="SSF48371">
    <property type="entry name" value="ARM repeat"/>
    <property type="match status" value="1"/>
</dbReference>
<feature type="non-terminal residue" evidence="2">
    <location>
        <position position="1"/>
    </location>
</feature>
<organism evidence="2 3">
    <name type="scientific">Streblomastix strix</name>
    <dbReference type="NCBI Taxonomy" id="222440"/>
    <lineage>
        <taxon>Eukaryota</taxon>
        <taxon>Metamonada</taxon>
        <taxon>Preaxostyla</taxon>
        <taxon>Oxymonadida</taxon>
        <taxon>Streblomastigidae</taxon>
        <taxon>Streblomastix</taxon>
    </lineage>
</organism>
<dbReference type="EMBL" id="SNRW01003792">
    <property type="protein sequence ID" value="KAA6388913.1"/>
    <property type="molecule type" value="Genomic_DNA"/>
</dbReference>
<dbReference type="InterPro" id="IPR016024">
    <property type="entry name" value="ARM-type_fold"/>
</dbReference>
<protein>
    <recommendedName>
        <fullName evidence="4">PUL domain-containing protein</fullName>
    </recommendedName>
</protein>
<accession>A0A5J4W348</accession>
<reference evidence="2 3" key="1">
    <citation type="submission" date="2019-03" db="EMBL/GenBank/DDBJ databases">
        <title>Single cell metagenomics reveals metabolic interactions within the superorganism composed of flagellate Streblomastix strix and complex community of Bacteroidetes bacteria on its surface.</title>
        <authorList>
            <person name="Treitli S.C."/>
            <person name="Kolisko M."/>
            <person name="Husnik F."/>
            <person name="Keeling P."/>
            <person name="Hampl V."/>
        </authorList>
    </citation>
    <scope>NUCLEOTIDE SEQUENCE [LARGE SCALE GENOMIC DNA]</scope>
    <source>
        <strain evidence="2">ST1C</strain>
    </source>
</reference>
<dbReference type="InterPro" id="IPR011989">
    <property type="entry name" value="ARM-like"/>
</dbReference>
<sequence>GNLQAKGTKAVKKQPAQKPIVKQSPTKLLTDGETIVDESDDDDDVIHMHALIGLGYLAANRNNHRAILANNFVDIISKFIFGNSEEAVKGAALYLAFQLVLNGASDTKSTLIQTLQIDKIRQLQGYPNPVVSKNAANLVQEMIR</sequence>
<evidence type="ECO:0000256" key="1">
    <source>
        <dbReference type="SAM" id="MobiDB-lite"/>
    </source>
</evidence>
<evidence type="ECO:0008006" key="4">
    <source>
        <dbReference type="Google" id="ProtNLM"/>
    </source>
</evidence>